<name>A0A6A6VVH1_9PEZI</name>
<dbReference type="AlphaFoldDB" id="A0A6A6VVH1"/>
<protein>
    <submittedName>
        <fullName evidence="1">Uncharacterized protein</fullName>
    </submittedName>
</protein>
<accession>A0A6A6VVH1</accession>
<evidence type="ECO:0000313" key="2">
    <source>
        <dbReference type="Proteomes" id="UP000799437"/>
    </source>
</evidence>
<keyword evidence="2" id="KW-1185">Reference proteome</keyword>
<sequence>MYIYIYICVCVCAWQLKRSAGQGRAACLFDLTIPSIHETRPVSLDSAASRINRVQDYTWQFPCFRTLLVMSYDIERDVKTIIRTQGTTFTQECGASKRHFGLCTKHARAHPRRRRRRRRRGWDARFYPNTQAHRTVPHLLIPSHPKQREMSHP</sequence>
<dbReference type="Proteomes" id="UP000799437">
    <property type="component" value="Unassembled WGS sequence"/>
</dbReference>
<proteinExistence type="predicted"/>
<gene>
    <name evidence="1" type="ORF">EJ05DRAFT_150880</name>
</gene>
<evidence type="ECO:0000313" key="1">
    <source>
        <dbReference type="EMBL" id="KAF2754165.1"/>
    </source>
</evidence>
<dbReference type="RefSeq" id="XP_033596616.1">
    <property type="nucleotide sequence ID" value="XM_033739318.1"/>
</dbReference>
<dbReference type="GeneID" id="54480372"/>
<reference evidence="1" key="1">
    <citation type="journal article" date="2020" name="Stud. Mycol.">
        <title>101 Dothideomycetes genomes: a test case for predicting lifestyles and emergence of pathogens.</title>
        <authorList>
            <person name="Haridas S."/>
            <person name="Albert R."/>
            <person name="Binder M."/>
            <person name="Bloem J."/>
            <person name="Labutti K."/>
            <person name="Salamov A."/>
            <person name="Andreopoulos B."/>
            <person name="Baker S."/>
            <person name="Barry K."/>
            <person name="Bills G."/>
            <person name="Bluhm B."/>
            <person name="Cannon C."/>
            <person name="Castanera R."/>
            <person name="Culley D."/>
            <person name="Daum C."/>
            <person name="Ezra D."/>
            <person name="Gonzalez J."/>
            <person name="Henrissat B."/>
            <person name="Kuo A."/>
            <person name="Liang C."/>
            <person name="Lipzen A."/>
            <person name="Lutzoni F."/>
            <person name="Magnuson J."/>
            <person name="Mondo S."/>
            <person name="Nolan M."/>
            <person name="Ohm R."/>
            <person name="Pangilinan J."/>
            <person name="Park H.-J."/>
            <person name="Ramirez L."/>
            <person name="Alfaro M."/>
            <person name="Sun H."/>
            <person name="Tritt A."/>
            <person name="Yoshinaga Y."/>
            <person name="Zwiers L.-H."/>
            <person name="Turgeon B."/>
            <person name="Goodwin S."/>
            <person name="Spatafora J."/>
            <person name="Crous P."/>
            <person name="Grigoriev I."/>
        </authorList>
    </citation>
    <scope>NUCLEOTIDE SEQUENCE</scope>
    <source>
        <strain evidence="1">CBS 121739</strain>
    </source>
</reference>
<dbReference type="EMBL" id="ML996581">
    <property type="protein sequence ID" value="KAF2754165.1"/>
    <property type="molecule type" value="Genomic_DNA"/>
</dbReference>
<organism evidence="1 2">
    <name type="scientific">Pseudovirgaria hyperparasitica</name>
    <dbReference type="NCBI Taxonomy" id="470096"/>
    <lineage>
        <taxon>Eukaryota</taxon>
        <taxon>Fungi</taxon>
        <taxon>Dikarya</taxon>
        <taxon>Ascomycota</taxon>
        <taxon>Pezizomycotina</taxon>
        <taxon>Dothideomycetes</taxon>
        <taxon>Dothideomycetes incertae sedis</taxon>
        <taxon>Acrospermales</taxon>
        <taxon>Acrospermaceae</taxon>
        <taxon>Pseudovirgaria</taxon>
    </lineage>
</organism>